<dbReference type="PATRIC" id="fig|1127696.3.peg.1312"/>
<organism evidence="2 3">
    <name type="scientific">Porphyromonas catoniae F0037</name>
    <dbReference type="NCBI Taxonomy" id="1127696"/>
    <lineage>
        <taxon>Bacteria</taxon>
        <taxon>Pseudomonadati</taxon>
        <taxon>Bacteroidota</taxon>
        <taxon>Bacteroidia</taxon>
        <taxon>Bacteroidales</taxon>
        <taxon>Porphyromonadaceae</taxon>
        <taxon>Porphyromonas</taxon>
    </lineage>
</organism>
<evidence type="ECO:0000313" key="3">
    <source>
        <dbReference type="Proteomes" id="UP000010408"/>
    </source>
</evidence>
<dbReference type="PANTHER" id="PTHR34980">
    <property type="entry name" value="INNER MEMBRANE PROTEIN-RELATED-RELATED"/>
    <property type="match status" value="1"/>
</dbReference>
<dbReference type="RefSeq" id="WP_005467548.1">
    <property type="nucleotide sequence ID" value="NZ_KB291032.1"/>
</dbReference>
<gene>
    <name evidence="2" type="ORF">HMPREF9134_01452</name>
</gene>
<evidence type="ECO:0000256" key="1">
    <source>
        <dbReference type="SAM" id="Phobius"/>
    </source>
</evidence>
<evidence type="ECO:0000313" key="2">
    <source>
        <dbReference type="EMBL" id="EKY00713.1"/>
    </source>
</evidence>
<protein>
    <recommendedName>
        <fullName evidence="4">Inner membrane protein YhaI</fullName>
    </recommendedName>
</protein>
<evidence type="ECO:0008006" key="4">
    <source>
        <dbReference type="Google" id="ProtNLM"/>
    </source>
</evidence>
<comment type="caution">
    <text evidence="2">The sequence shown here is derived from an EMBL/GenBank/DDBJ whole genome shotgun (WGS) entry which is preliminary data.</text>
</comment>
<dbReference type="eggNOG" id="COG3152">
    <property type="taxonomic scope" value="Bacteria"/>
</dbReference>
<dbReference type="HOGENOM" id="CLU_093674_4_1_10"/>
<proteinExistence type="predicted"/>
<dbReference type="Proteomes" id="UP000010408">
    <property type="component" value="Unassembled WGS sequence"/>
</dbReference>
<accession>L1NBG0</accession>
<keyword evidence="1" id="KW-1133">Transmembrane helix</keyword>
<feature type="transmembrane region" description="Helical" evidence="1">
    <location>
        <begin position="91"/>
        <end position="112"/>
    </location>
</feature>
<name>L1NBG0_9PORP</name>
<keyword evidence="1" id="KW-0472">Membrane</keyword>
<dbReference type="PANTHER" id="PTHR34980:SF2">
    <property type="entry name" value="INNER MEMBRANE PROTEIN YHAH-RELATED"/>
    <property type="match status" value="1"/>
</dbReference>
<feature type="transmembrane region" description="Helical" evidence="1">
    <location>
        <begin position="59"/>
        <end position="79"/>
    </location>
</feature>
<sequence length="129" mass="14485">MQEKGLFEYWKECYTLKFKDFEGRARRKEYWGLFLFNVIFGGIIGFVFGFIAGLLDAPFISTLGTILVGVVTIVPSLAAGVRRLHDIGKEWYYILLCLVPVVGALVLLYFLVQDSQPGENAYGPNPKGL</sequence>
<keyword evidence="1" id="KW-0812">Transmembrane</keyword>
<dbReference type="EMBL" id="AMEQ01000037">
    <property type="protein sequence ID" value="EKY00713.1"/>
    <property type="molecule type" value="Genomic_DNA"/>
</dbReference>
<dbReference type="InterPro" id="IPR008523">
    <property type="entry name" value="DUF805"/>
</dbReference>
<dbReference type="GO" id="GO:0005886">
    <property type="term" value="C:plasma membrane"/>
    <property type="evidence" value="ECO:0007669"/>
    <property type="project" value="TreeGrafter"/>
</dbReference>
<reference evidence="2 3" key="1">
    <citation type="submission" date="2012-05" db="EMBL/GenBank/DDBJ databases">
        <authorList>
            <person name="Weinstock G."/>
            <person name="Sodergren E."/>
            <person name="Lobos E.A."/>
            <person name="Fulton L."/>
            <person name="Fulton R."/>
            <person name="Courtney L."/>
            <person name="Fronick C."/>
            <person name="O'Laughlin M."/>
            <person name="Godfrey J."/>
            <person name="Wilson R.M."/>
            <person name="Miner T."/>
            <person name="Farmer C."/>
            <person name="Delehaunty K."/>
            <person name="Cordes M."/>
            <person name="Minx P."/>
            <person name="Tomlinson C."/>
            <person name="Chen J."/>
            <person name="Wollam A."/>
            <person name="Pepin K.H."/>
            <person name="Bhonagiri V."/>
            <person name="Zhang X."/>
            <person name="Suruliraj S."/>
            <person name="Warren W."/>
            <person name="Mitreva M."/>
            <person name="Mardis E.R."/>
            <person name="Wilson R.K."/>
        </authorList>
    </citation>
    <scope>NUCLEOTIDE SEQUENCE [LARGE SCALE GENOMIC DNA]</scope>
    <source>
        <strain evidence="2 3">F0037</strain>
    </source>
</reference>
<dbReference type="AlphaFoldDB" id="L1NBG0"/>
<dbReference type="Pfam" id="PF05656">
    <property type="entry name" value="DUF805"/>
    <property type="match status" value="1"/>
</dbReference>
<feature type="transmembrane region" description="Helical" evidence="1">
    <location>
        <begin position="30"/>
        <end position="53"/>
    </location>
</feature>